<proteinExistence type="predicted"/>
<feature type="transmembrane region" description="Helical" evidence="1">
    <location>
        <begin position="26"/>
        <end position="48"/>
    </location>
</feature>
<protein>
    <recommendedName>
        <fullName evidence="4">Transmembrane protein</fullName>
    </recommendedName>
</protein>
<sequence length="598" mass="66590">MKKVIPLSFPPLNRSDNTHSTNRPSYGLALCGLYVVFATIVVLTTYALSSIANAPIFIGLNTQLFNHNIFNVPVTILLQGNGSFHTSNASSCDTIVSLGDLLSSAALMNHVKMIIYLKRQKPGQSNSHFQHINNLYGWNKATAQFYVDDHDMAMTCMVRRANYSMTSQGETFSVIDSVAFCSESTYDPKWICENVVDDGANTYAIQISKGEVTYIGVTKRKEVYMNAGAIANFTGGKYGPVFLQTVNAINEYQQEILQANAVFDVVPFGDCSNYNYQTKLGWLLQLQGSTTMTWQCDSLMDTNSLVLWCMTLYQAALQIFFLPQSAICIIPVQSSKNIVGLAILFVVFWGNENIQTLSTYIYQNPSFGLTFYGLCGPTQLASIVGIMTGNIIQMWFNPRIVIQTWIILLFSVVNWILVFYIEYFIFPKQNVNIVSKCALATSSNCFTFGSIKVNWYVSAIAFGSVTALAILTVYSHSRFVPAKVILPPTNSVLQYLKISDISVVATSPNGCIYTEKEGDVNVDKGILLIKNMLHISSSAMTRTTNALYWLIYHSLPSERIKKYYSNTIGTILIIHLDAGKITRSFSYQSIRDISTTSQ</sequence>
<evidence type="ECO:0000313" key="3">
    <source>
        <dbReference type="Proteomes" id="UP000243217"/>
    </source>
</evidence>
<dbReference type="AlphaFoldDB" id="A0A1V9YT86"/>
<evidence type="ECO:0000313" key="2">
    <source>
        <dbReference type="EMBL" id="OQR89004.1"/>
    </source>
</evidence>
<organism evidence="2 3">
    <name type="scientific">Thraustotheca clavata</name>
    <dbReference type="NCBI Taxonomy" id="74557"/>
    <lineage>
        <taxon>Eukaryota</taxon>
        <taxon>Sar</taxon>
        <taxon>Stramenopiles</taxon>
        <taxon>Oomycota</taxon>
        <taxon>Saprolegniomycetes</taxon>
        <taxon>Saprolegniales</taxon>
        <taxon>Achlyaceae</taxon>
        <taxon>Thraustotheca</taxon>
    </lineage>
</organism>
<feature type="transmembrane region" description="Helical" evidence="1">
    <location>
        <begin position="305"/>
        <end position="322"/>
    </location>
</feature>
<dbReference type="Proteomes" id="UP000243217">
    <property type="component" value="Unassembled WGS sequence"/>
</dbReference>
<comment type="caution">
    <text evidence="2">The sequence shown here is derived from an EMBL/GenBank/DDBJ whole genome shotgun (WGS) entry which is preliminary data.</text>
</comment>
<keyword evidence="1" id="KW-1133">Transmembrane helix</keyword>
<keyword evidence="1" id="KW-0472">Membrane</keyword>
<evidence type="ECO:0008006" key="4">
    <source>
        <dbReference type="Google" id="ProtNLM"/>
    </source>
</evidence>
<name>A0A1V9YT86_9STRA</name>
<feature type="transmembrane region" description="Helical" evidence="1">
    <location>
        <begin position="334"/>
        <end position="351"/>
    </location>
</feature>
<evidence type="ECO:0000256" key="1">
    <source>
        <dbReference type="SAM" id="Phobius"/>
    </source>
</evidence>
<accession>A0A1V9YT86</accession>
<dbReference type="EMBL" id="JNBS01002906">
    <property type="protein sequence ID" value="OQR89004.1"/>
    <property type="molecule type" value="Genomic_DNA"/>
</dbReference>
<feature type="transmembrane region" description="Helical" evidence="1">
    <location>
        <begin position="453"/>
        <end position="474"/>
    </location>
</feature>
<reference evidence="2 3" key="1">
    <citation type="journal article" date="2014" name="Genome Biol. Evol.">
        <title>The secreted proteins of Achlya hypogyna and Thraustotheca clavata identify the ancestral oomycete secretome and reveal gene acquisitions by horizontal gene transfer.</title>
        <authorList>
            <person name="Misner I."/>
            <person name="Blouin N."/>
            <person name="Leonard G."/>
            <person name="Richards T.A."/>
            <person name="Lane C.E."/>
        </authorList>
    </citation>
    <scope>NUCLEOTIDE SEQUENCE [LARGE SCALE GENOMIC DNA]</scope>
    <source>
        <strain evidence="2 3">ATCC 34112</strain>
    </source>
</reference>
<keyword evidence="1" id="KW-0812">Transmembrane</keyword>
<keyword evidence="3" id="KW-1185">Reference proteome</keyword>
<feature type="transmembrane region" description="Helical" evidence="1">
    <location>
        <begin position="404"/>
        <end position="426"/>
    </location>
</feature>
<feature type="non-terminal residue" evidence="2">
    <location>
        <position position="598"/>
    </location>
</feature>
<gene>
    <name evidence="2" type="ORF">THRCLA_09971</name>
</gene>
<feature type="transmembrane region" description="Helical" evidence="1">
    <location>
        <begin position="371"/>
        <end position="392"/>
    </location>
</feature>